<dbReference type="EC" id="2.7.13.3" evidence="3"/>
<comment type="catalytic activity">
    <reaction evidence="1">
        <text>ATP + protein L-histidine = ADP + protein N-phospho-L-histidine.</text>
        <dbReference type="EC" id="2.7.13.3"/>
    </reaction>
</comment>
<dbReference type="GO" id="GO:0000155">
    <property type="term" value="F:phosphorelay sensor kinase activity"/>
    <property type="evidence" value="ECO:0007669"/>
    <property type="project" value="InterPro"/>
</dbReference>
<comment type="caution">
    <text evidence="7">The sequence shown here is derived from an EMBL/GenBank/DDBJ whole genome shotgun (WGS) entry which is preliminary data.</text>
</comment>
<dbReference type="InterPro" id="IPR036097">
    <property type="entry name" value="HisK_dim/P_sf"/>
</dbReference>
<dbReference type="SUPFAM" id="SSF52172">
    <property type="entry name" value="CheY-like"/>
    <property type="match status" value="1"/>
</dbReference>
<name>A0A4U0SM48_9ACTN</name>
<sequence>MNGPNEDQRSAAARAFAEGGPVGALMSGVDWAAGPLGPPGKWPQRLVETVRIMLSAEQPMALFWGPEFVLLYNEGYAAVIGSKHPRGVGARARDIFPEAWDDTTGQLFRRLVAQRRALLTNDWEFRLERYGFLEQAYFDTSFQPVLMDDGTVGGVLCIVTETTDRVLGERRLRLLTEIGSRTAGLPTPQDVARAVAEVLAAHAEDVPFGCVYLASEQGELRLAGTAGSPGVAPEIVRPDSYGDQVAGHLARVLRKGVPVELPAAGFSEEASGEQRVLALPLPCAGRPAGVLVAGVNPHLPASGAYRDFFDVLVSGIAAALSAALAQEEQRRRAEELDRAKTAFFSNVSHEFRTPLTLFLGPVQEALAEEDRPERRARLELAERNALRLLKLVNALLDVTDSVDLVLTDATMPGLDGFGLVKALRADHRTAGLPVIMLTAQAGEEAAVQGLRAGADNYLAKPFSARQLRARVHANLELTRMRERVLEESRQHLGMLASLTEAGLRLAATLDPGEVLETAGDLLIPALADWMEIRLDDQGPSYTAGTRKPEETVLSLPLVSQDQALGTLTVARHEGGHSRSERRYLEDLAARLALAYDNAVRYQNERRLALTLQRALLPQQLPQAPGLRIATYYRASSHGTEIGGDWYDVIALPGGCVGLAIGDVMGHDVDAATVMGRLRPALHGFALDTPDPARVLARLDTYLRSLDVEPFATCLYARYDAATHRLQYASSGHLPPLLVAGARTCFLKLSPGPPLGVGLGAAVNHETDLPPGAGLLLFTDGLVESRTLPISTGLAALRRTCRKLAVATPDDPQRIIDRALELLDAPGRVEDDTALLAATARSCGEAEHG</sequence>
<dbReference type="InterPro" id="IPR052016">
    <property type="entry name" value="Bact_Sigma-Reg"/>
</dbReference>
<organism evidence="7 8">
    <name type="scientific">Actinacidiphila oryziradicis</name>
    <dbReference type="NCBI Taxonomy" id="2571141"/>
    <lineage>
        <taxon>Bacteria</taxon>
        <taxon>Bacillati</taxon>
        <taxon>Actinomycetota</taxon>
        <taxon>Actinomycetes</taxon>
        <taxon>Kitasatosporales</taxon>
        <taxon>Streptomycetaceae</taxon>
        <taxon>Actinacidiphila</taxon>
    </lineage>
</organism>
<dbReference type="CDD" id="cd00082">
    <property type="entry name" value="HisKA"/>
    <property type="match status" value="1"/>
</dbReference>
<dbReference type="SMART" id="SM00448">
    <property type="entry name" value="REC"/>
    <property type="match status" value="1"/>
</dbReference>
<accession>A0A4U0SM48</accession>
<dbReference type="OrthoDB" id="163538at2"/>
<proteinExistence type="predicted"/>
<evidence type="ECO:0000313" key="8">
    <source>
        <dbReference type="Proteomes" id="UP000305778"/>
    </source>
</evidence>
<dbReference type="SUPFAM" id="SSF55781">
    <property type="entry name" value="GAF domain-like"/>
    <property type="match status" value="2"/>
</dbReference>
<dbReference type="GO" id="GO:0016791">
    <property type="term" value="F:phosphatase activity"/>
    <property type="evidence" value="ECO:0007669"/>
    <property type="project" value="TreeGrafter"/>
</dbReference>
<evidence type="ECO:0000256" key="5">
    <source>
        <dbReference type="PROSITE-ProRule" id="PRU00169"/>
    </source>
</evidence>
<dbReference type="GO" id="GO:0005886">
    <property type="term" value="C:plasma membrane"/>
    <property type="evidence" value="ECO:0007669"/>
    <property type="project" value="UniProtKB-SubCell"/>
</dbReference>
<dbReference type="InterPro" id="IPR011006">
    <property type="entry name" value="CheY-like_superfamily"/>
</dbReference>
<reference evidence="7 8" key="1">
    <citation type="submission" date="2019-04" db="EMBL/GenBank/DDBJ databases">
        <title>Streptomyces oryziradicis sp. nov., a novel actinomycete isolated from rhizosphere soil of rice (Oryza sativa L.).</title>
        <authorList>
            <person name="Li C."/>
        </authorList>
    </citation>
    <scope>NUCLEOTIDE SEQUENCE [LARGE SCALE GENOMIC DNA]</scope>
    <source>
        <strain evidence="7 8">NEAU-C40</strain>
    </source>
</reference>
<dbReference type="Pfam" id="PF07228">
    <property type="entry name" value="SpoIIE"/>
    <property type="match status" value="1"/>
</dbReference>
<dbReference type="SUPFAM" id="SSF81606">
    <property type="entry name" value="PP2C-like"/>
    <property type="match status" value="1"/>
</dbReference>
<evidence type="ECO:0000256" key="1">
    <source>
        <dbReference type="ARBA" id="ARBA00000085"/>
    </source>
</evidence>
<dbReference type="InterPro" id="IPR036457">
    <property type="entry name" value="PPM-type-like_dom_sf"/>
</dbReference>
<evidence type="ECO:0000256" key="2">
    <source>
        <dbReference type="ARBA" id="ARBA00004236"/>
    </source>
</evidence>
<dbReference type="Gene3D" id="3.30.450.20">
    <property type="entry name" value="PAS domain"/>
    <property type="match status" value="1"/>
</dbReference>
<evidence type="ECO:0000256" key="4">
    <source>
        <dbReference type="ARBA" id="ARBA00022801"/>
    </source>
</evidence>
<evidence type="ECO:0000313" key="7">
    <source>
        <dbReference type="EMBL" id="TKA09297.1"/>
    </source>
</evidence>
<dbReference type="SMART" id="SM00388">
    <property type="entry name" value="HisKA"/>
    <property type="match status" value="1"/>
</dbReference>
<dbReference type="AlphaFoldDB" id="A0A4U0SM48"/>
<dbReference type="InterPro" id="IPR029016">
    <property type="entry name" value="GAF-like_dom_sf"/>
</dbReference>
<dbReference type="InterPro" id="IPR001932">
    <property type="entry name" value="PPM-type_phosphatase-like_dom"/>
</dbReference>
<evidence type="ECO:0000256" key="3">
    <source>
        <dbReference type="ARBA" id="ARBA00012438"/>
    </source>
</evidence>
<dbReference type="Gene3D" id="3.30.450.40">
    <property type="match status" value="2"/>
</dbReference>
<feature type="domain" description="Response regulatory" evidence="6">
    <location>
        <begin position="364"/>
        <end position="475"/>
    </location>
</feature>
<dbReference type="PROSITE" id="PS50110">
    <property type="entry name" value="RESPONSE_REGULATORY"/>
    <property type="match status" value="1"/>
</dbReference>
<evidence type="ECO:0000259" key="6">
    <source>
        <dbReference type="PROSITE" id="PS50110"/>
    </source>
</evidence>
<gene>
    <name evidence="7" type="ORF">FCI23_23415</name>
</gene>
<feature type="modified residue" description="4-aspartylphosphate" evidence="5">
    <location>
        <position position="408"/>
    </location>
</feature>
<dbReference type="Proteomes" id="UP000305778">
    <property type="component" value="Unassembled WGS sequence"/>
</dbReference>
<protein>
    <recommendedName>
        <fullName evidence="3">histidine kinase</fullName>
        <ecNumber evidence="3">2.7.13.3</ecNumber>
    </recommendedName>
</protein>
<keyword evidence="8" id="KW-1185">Reference proteome</keyword>
<dbReference type="Gene3D" id="3.60.40.10">
    <property type="entry name" value="PPM-type phosphatase domain"/>
    <property type="match status" value="1"/>
</dbReference>
<keyword evidence="5" id="KW-0597">Phosphoprotein</keyword>
<dbReference type="Pfam" id="PF00072">
    <property type="entry name" value="Response_reg"/>
    <property type="match status" value="1"/>
</dbReference>
<keyword evidence="4" id="KW-0378">Hydrolase</keyword>
<dbReference type="Gene3D" id="1.10.287.130">
    <property type="match status" value="1"/>
</dbReference>
<dbReference type="SUPFAM" id="SSF47384">
    <property type="entry name" value="Homodimeric domain of signal transducing histidine kinase"/>
    <property type="match status" value="1"/>
</dbReference>
<dbReference type="PANTHER" id="PTHR43156:SF2">
    <property type="entry name" value="STAGE II SPORULATION PROTEIN E"/>
    <property type="match status" value="1"/>
</dbReference>
<dbReference type="InterPro" id="IPR003661">
    <property type="entry name" value="HisK_dim/P_dom"/>
</dbReference>
<comment type="subcellular location">
    <subcellularLocation>
        <location evidence="2">Cell membrane</location>
    </subcellularLocation>
</comment>
<dbReference type="EMBL" id="SUMC01000023">
    <property type="protein sequence ID" value="TKA09297.1"/>
    <property type="molecule type" value="Genomic_DNA"/>
</dbReference>
<dbReference type="SMART" id="SM00331">
    <property type="entry name" value="PP2C_SIG"/>
    <property type="match status" value="1"/>
</dbReference>
<dbReference type="PANTHER" id="PTHR43156">
    <property type="entry name" value="STAGE II SPORULATION PROTEIN E-RELATED"/>
    <property type="match status" value="1"/>
</dbReference>
<dbReference type="InterPro" id="IPR001789">
    <property type="entry name" value="Sig_transdc_resp-reg_receiver"/>
</dbReference>
<dbReference type="RefSeq" id="WP_136725904.1">
    <property type="nucleotide sequence ID" value="NZ_SUMC01000023.1"/>
</dbReference>
<dbReference type="Gene3D" id="3.40.50.2300">
    <property type="match status" value="1"/>
</dbReference>